<gene>
    <name evidence="2" type="ORF">METZ01_LOCUS330757</name>
</gene>
<dbReference type="Gene3D" id="1.10.575.10">
    <property type="entry name" value="P1 Nuclease"/>
    <property type="match status" value="1"/>
</dbReference>
<dbReference type="Pfam" id="PF00882">
    <property type="entry name" value="Zn_dep_PLPC"/>
    <property type="match status" value="1"/>
</dbReference>
<evidence type="ECO:0000313" key="2">
    <source>
        <dbReference type="EMBL" id="SVC77903.1"/>
    </source>
</evidence>
<organism evidence="2">
    <name type="scientific">marine metagenome</name>
    <dbReference type="NCBI Taxonomy" id="408172"/>
    <lineage>
        <taxon>unclassified sequences</taxon>
        <taxon>metagenomes</taxon>
        <taxon>ecological metagenomes</taxon>
    </lineage>
</organism>
<evidence type="ECO:0000259" key="1">
    <source>
        <dbReference type="Pfam" id="PF00882"/>
    </source>
</evidence>
<proteinExistence type="predicted"/>
<dbReference type="InterPro" id="IPR029002">
    <property type="entry name" value="PLPC/GPLD1"/>
</dbReference>
<protein>
    <recommendedName>
        <fullName evidence="1">Phospholipase C/D domain-containing protein</fullName>
    </recommendedName>
</protein>
<reference evidence="2" key="1">
    <citation type="submission" date="2018-05" db="EMBL/GenBank/DDBJ databases">
        <authorList>
            <person name="Lanie J.A."/>
            <person name="Ng W.-L."/>
            <person name="Kazmierczak K.M."/>
            <person name="Andrzejewski T.M."/>
            <person name="Davidsen T.M."/>
            <person name="Wayne K.J."/>
            <person name="Tettelin H."/>
            <person name="Glass J.I."/>
            <person name="Rusch D."/>
            <person name="Podicherti R."/>
            <person name="Tsui H.-C.T."/>
            <person name="Winkler M.E."/>
        </authorList>
    </citation>
    <scope>NUCLEOTIDE SEQUENCE</scope>
</reference>
<dbReference type="AlphaFoldDB" id="A0A382PX11"/>
<name>A0A382PX11_9ZZZZ</name>
<dbReference type="EMBL" id="UINC01110412">
    <property type="protein sequence ID" value="SVC77903.1"/>
    <property type="molecule type" value="Genomic_DNA"/>
</dbReference>
<sequence>MKRARYIWLLIIPLTLATFVRAWGLDGHRRLNYIASRQLNGQFGRFLKQNSEALKWYATAPDYNRAVDPNELPRHFIDTDYYDQFPFENIPLDYEELVTKYGENNLAQWGIAPWAIDTTCDRIIALFEDERFEEAVYYLGVLGHYIADLHMPLHTVKNYNGQFSGNDGIHFRWEARLVDDYVRHIKPIGKVEPVVDPVSFAMDIVRESFQFHKMLLTADTKARKILSEEQAKALDSYKILSFEKPYLDILYNETEPILKERLGRAVFRITSIWQYCWEQAGRPKLP</sequence>
<dbReference type="SUPFAM" id="SSF48537">
    <property type="entry name" value="Phospholipase C/P1 nuclease"/>
    <property type="match status" value="1"/>
</dbReference>
<accession>A0A382PX11</accession>
<dbReference type="InterPro" id="IPR008947">
    <property type="entry name" value="PLipase_C/P1_nuclease_dom_sf"/>
</dbReference>
<feature type="domain" description="Phospholipase C/D" evidence="1">
    <location>
        <begin position="31"/>
        <end position="178"/>
    </location>
</feature>
<dbReference type="GO" id="GO:0016788">
    <property type="term" value="F:hydrolase activity, acting on ester bonds"/>
    <property type="evidence" value="ECO:0007669"/>
    <property type="project" value="InterPro"/>
</dbReference>